<keyword evidence="5" id="KW-1185">Reference proteome</keyword>
<dbReference type="Proteomes" id="UP000324222">
    <property type="component" value="Unassembled WGS sequence"/>
</dbReference>
<dbReference type="InterPro" id="IPR041680">
    <property type="entry name" value="PH_8"/>
</dbReference>
<feature type="domain" description="PH" evidence="3">
    <location>
        <begin position="76"/>
        <end position="154"/>
    </location>
</feature>
<feature type="compositionally biased region" description="Basic residues" evidence="2">
    <location>
        <begin position="9"/>
        <end position="18"/>
    </location>
</feature>
<evidence type="ECO:0000313" key="4">
    <source>
        <dbReference type="EMBL" id="MPC36699.1"/>
    </source>
</evidence>
<dbReference type="OrthoDB" id="1854502at2759"/>
<protein>
    <submittedName>
        <fullName evidence="4">Oxysterol-binding protein-related protein 6</fullName>
    </submittedName>
</protein>
<gene>
    <name evidence="4" type="primary">OSBPL6</name>
    <name evidence="4" type="ORF">E2C01_030168</name>
</gene>
<comment type="similarity">
    <text evidence="1">Belongs to the OSBP family.</text>
</comment>
<dbReference type="PROSITE" id="PS50003">
    <property type="entry name" value="PH_DOMAIN"/>
    <property type="match status" value="1"/>
</dbReference>
<sequence length="154" mass="17532">MDATTNNHKMPKQKKKGKPPPPPGSESDQSIDTNSLSAESQEAGRSPSSSHKITSKKGEWEILEGLKEGQRFDLIPRKFEGFLLKRRKWPLKGWHKRYFVLDQSVLTYAKTIGDLMRGKILGRMDIGMSVISTKARRRRIDIDADTLIFHLKVS</sequence>
<evidence type="ECO:0000256" key="1">
    <source>
        <dbReference type="ARBA" id="ARBA00008842"/>
    </source>
</evidence>
<dbReference type="InterPro" id="IPR001849">
    <property type="entry name" value="PH_domain"/>
</dbReference>
<comment type="caution">
    <text evidence="4">The sequence shown here is derived from an EMBL/GenBank/DDBJ whole genome shotgun (WGS) entry which is preliminary data.</text>
</comment>
<reference evidence="4 5" key="1">
    <citation type="submission" date="2019-05" db="EMBL/GenBank/DDBJ databases">
        <title>Another draft genome of Portunus trituberculatus and its Hox gene families provides insights of decapod evolution.</title>
        <authorList>
            <person name="Jeong J.-H."/>
            <person name="Song I."/>
            <person name="Kim S."/>
            <person name="Choi T."/>
            <person name="Kim D."/>
            <person name="Ryu S."/>
            <person name="Kim W."/>
        </authorList>
    </citation>
    <scope>NUCLEOTIDE SEQUENCE [LARGE SCALE GENOMIC DNA]</scope>
    <source>
        <tissue evidence="4">Muscle</tissue>
    </source>
</reference>
<dbReference type="SUPFAM" id="SSF50729">
    <property type="entry name" value="PH domain-like"/>
    <property type="match status" value="1"/>
</dbReference>
<accession>A0A5B7EUM2</accession>
<feature type="compositionally biased region" description="Polar residues" evidence="2">
    <location>
        <begin position="26"/>
        <end position="40"/>
    </location>
</feature>
<evidence type="ECO:0000313" key="5">
    <source>
        <dbReference type="Proteomes" id="UP000324222"/>
    </source>
</evidence>
<proteinExistence type="inferred from homology"/>
<dbReference type="GO" id="GO:0006869">
    <property type="term" value="P:lipid transport"/>
    <property type="evidence" value="ECO:0007669"/>
    <property type="project" value="UniProtKB-ARBA"/>
</dbReference>
<evidence type="ECO:0000259" key="3">
    <source>
        <dbReference type="PROSITE" id="PS50003"/>
    </source>
</evidence>
<dbReference type="EMBL" id="VSRR010003583">
    <property type="protein sequence ID" value="MPC36699.1"/>
    <property type="molecule type" value="Genomic_DNA"/>
</dbReference>
<feature type="region of interest" description="Disordered" evidence="2">
    <location>
        <begin position="1"/>
        <end position="55"/>
    </location>
</feature>
<dbReference type="Gene3D" id="2.30.29.30">
    <property type="entry name" value="Pleckstrin-homology domain (PH domain)/Phosphotyrosine-binding domain (PTB)"/>
    <property type="match status" value="1"/>
</dbReference>
<organism evidence="4 5">
    <name type="scientific">Portunus trituberculatus</name>
    <name type="common">Swimming crab</name>
    <name type="synonym">Neptunus trituberculatus</name>
    <dbReference type="NCBI Taxonomy" id="210409"/>
    <lineage>
        <taxon>Eukaryota</taxon>
        <taxon>Metazoa</taxon>
        <taxon>Ecdysozoa</taxon>
        <taxon>Arthropoda</taxon>
        <taxon>Crustacea</taxon>
        <taxon>Multicrustacea</taxon>
        <taxon>Malacostraca</taxon>
        <taxon>Eumalacostraca</taxon>
        <taxon>Eucarida</taxon>
        <taxon>Decapoda</taxon>
        <taxon>Pleocyemata</taxon>
        <taxon>Brachyura</taxon>
        <taxon>Eubrachyura</taxon>
        <taxon>Portunoidea</taxon>
        <taxon>Portunidae</taxon>
        <taxon>Portuninae</taxon>
        <taxon>Portunus</taxon>
    </lineage>
</organism>
<name>A0A5B7EUM2_PORTR</name>
<dbReference type="InterPro" id="IPR011993">
    <property type="entry name" value="PH-like_dom_sf"/>
</dbReference>
<evidence type="ECO:0000256" key="2">
    <source>
        <dbReference type="SAM" id="MobiDB-lite"/>
    </source>
</evidence>
<dbReference type="Pfam" id="PF15409">
    <property type="entry name" value="PH_8"/>
    <property type="match status" value="1"/>
</dbReference>
<dbReference type="AlphaFoldDB" id="A0A5B7EUM2"/>